<dbReference type="PANTHER" id="PTHR43481:SF4">
    <property type="entry name" value="GLYCEROL-1-PHOSPHATE PHOSPHOHYDROLASE 1-RELATED"/>
    <property type="match status" value="1"/>
</dbReference>
<gene>
    <name evidence="1" type="ORF">KDB89_07175</name>
</gene>
<dbReference type="PANTHER" id="PTHR43481">
    <property type="entry name" value="FRUCTOSE-1-PHOSPHATE PHOSPHATASE"/>
    <property type="match status" value="1"/>
</dbReference>
<dbReference type="Proteomes" id="UP000824504">
    <property type="component" value="Chromosome"/>
</dbReference>
<dbReference type="NCBIfam" id="TIGR01509">
    <property type="entry name" value="HAD-SF-IA-v3"/>
    <property type="match status" value="1"/>
</dbReference>
<name>A0ABX8SLE7_9ACTN</name>
<dbReference type="NCBIfam" id="TIGR01549">
    <property type="entry name" value="HAD-SF-IA-v1"/>
    <property type="match status" value="1"/>
</dbReference>
<dbReference type="RefSeq" id="WP_219084138.1">
    <property type="nucleotide sequence ID" value="NZ_CP079216.1"/>
</dbReference>
<evidence type="ECO:0000313" key="1">
    <source>
        <dbReference type="EMBL" id="QXT64216.1"/>
    </source>
</evidence>
<proteinExistence type="predicted"/>
<dbReference type="GO" id="GO:0016787">
    <property type="term" value="F:hydrolase activity"/>
    <property type="evidence" value="ECO:0007669"/>
    <property type="project" value="UniProtKB-KW"/>
</dbReference>
<protein>
    <submittedName>
        <fullName evidence="1">HAD-IA family hydrolase</fullName>
    </submittedName>
</protein>
<dbReference type="Pfam" id="PF00702">
    <property type="entry name" value="Hydrolase"/>
    <property type="match status" value="1"/>
</dbReference>
<sequence>MAELPVRACHGRQSRRDTYERFLPAGGDVDTAVAEQERIESLADGIIEVPGAGALLKALNGAPWAVVTSAPRNLARMRIHAAELPQPDVLVSAEDVADEKPDPVGYLIAASRLGADPARCVVFEDAETGILAGCASGASTIIVGGYRPADDDLVTVDDLCAVAVIGHASTGVELAITPAAS</sequence>
<dbReference type="InterPro" id="IPR051806">
    <property type="entry name" value="HAD-like_SPP"/>
</dbReference>
<evidence type="ECO:0000313" key="2">
    <source>
        <dbReference type="Proteomes" id="UP000824504"/>
    </source>
</evidence>
<accession>A0ABX8SLE7</accession>
<dbReference type="EMBL" id="CP079216">
    <property type="protein sequence ID" value="QXT64216.1"/>
    <property type="molecule type" value="Genomic_DNA"/>
</dbReference>
<reference evidence="1 2" key="1">
    <citation type="submission" date="2021-07" db="EMBL/GenBank/DDBJ databases">
        <title>complete genome sequencing of Tessaracoccus sp.J1M15.</title>
        <authorList>
            <person name="Bae J.-W."/>
            <person name="Kim D.-y."/>
        </authorList>
    </citation>
    <scope>NUCLEOTIDE SEQUENCE [LARGE SCALE GENOMIC DNA]</scope>
    <source>
        <strain evidence="1 2">J1M15</strain>
    </source>
</reference>
<keyword evidence="2" id="KW-1185">Reference proteome</keyword>
<organism evidence="1 2">
    <name type="scientific">Tessaracoccus palaemonis</name>
    <dbReference type="NCBI Taxonomy" id="2829499"/>
    <lineage>
        <taxon>Bacteria</taxon>
        <taxon>Bacillati</taxon>
        <taxon>Actinomycetota</taxon>
        <taxon>Actinomycetes</taxon>
        <taxon>Propionibacteriales</taxon>
        <taxon>Propionibacteriaceae</taxon>
        <taxon>Tessaracoccus</taxon>
    </lineage>
</organism>
<dbReference type="InterPro" id="IPR006439">
    <property type="entry name" value="HAD-SF_hydro_IA"/>
</dbReference>
<keyword evidence="1" id="KW-0378">Hydrolase</keyword>